<evidence type="ECO:0000256" key="5">
    <source>
        <dbReference type="ARBA" id="ARBA00023136"/>
    </source>
</evidence>
<keyword evidence="4 6" id="KW-1133">Transmembrane helix</keyword>
<keyword evidence="5 6" id="KW-0472">Membrane</keyword>
<evidence type="ECO:0000313" key="9">
    <source>
        <dbReference type="Proteomes" id="UP001147782"/>
    </source>
</evidence>
<evidence type="ECO:0000256" key="6">
    <source>
        <dbReference type="SAM" id="Phobius"/>
    </source>
</evidence>
<evidence type="ECO:0000256" key="1">
    <source>
        <dbReference type="ARBA" id="ARBA00004141"/>
    </source>
</evidence>
<dbReference type="Pfam" id="PF00324">
    <property type="entry name" value="AA_permease"/>
    <property type="match status" value="1"/>
</dbReference>
<feature type="transmembrane region" description="Helical" evidence="6">
    <location>
        <begin position="491"/>
        <end position="510"/>
    </location>
</feature>
<evidence type="ECO:0000313" key="8">
    <source>
        <dbReference type="EMBL" id="KAJ5379901.1"/>
    </source>
</evidence>
<name>A0A9W9VHS4_9EURO</name>
<evidence type="ECO:0000256" key="3">
    <source>
        <dbReference type="ARBA" id="ARBA00022692"/>
    </source>
</evidence>
<feature type="transmembrane region" description="Helical" evidence="6">
    <location>
        <begin position="461"/>
        <end position="479"/>
    </location>
</feature>
<keyword evidence="9" id="KW-1185">Reference proteome</keyword>
<dbReference type="RefSeq" id="XP_056557472.1">
    <property type="nucleotide sequence ID" value="XM_056695260.1"/>
</dbReference>
<feature type="transmembrane region" description="Helical" evidence="6">
    <location>
        <begin position="341"/>
        <end position="366"/>
    </location>
</feature>
<feature type="domain" description="Amino acid permease/ SLC12A" evidence="7">
    <location>
        <begin position="51"/>
        <end position="514"/>
    </location>
</feature>
<dbReference type="PANTHER" id="PTHR43341:SF6">
    <property type="entry name" value="AMINO ACID TRANSPORTER (EUROFUNG)"/>
    <property type="match status" value="1"/>
</dbReference>
<organism evidence="8 9">
    <name type="scientific">Penicillium cataractarum</name>
    <dbReference type="NCBI Taxonomy" id="2100454"/>
    <lineage>
        <taxon>Eukaryota</taxon>
        <taxon>Fungi</taxon>
        <taxon>Dikarya</taxon>
        <taxon>Ascomycota</taxon>
        <taxon>Pezizomycotina</taxon>
        <taxon>Eurotiomycetes</taxon>
        <taxon>Eurotiomycetidae</taxon>
        <taxon>Eurotiales</taxon>
        <taxon>Aspergillaceae</taxon>
        <taxon>Penicillium</taxon>
    </lineage>
</organism>
<comment type="caution">
    <text evidence="8">The sequence shown here is derived from an EMBL/GenBank/DDBJ whole genome shotgun (WGS) entry which is preliminary data.</text>
</comment>
<dbReference type="GeneID" id="81434437"/>
<protein>
    <recommendedName>
        <fullName evidence="7">Amino acid permease/ SLC12A domain-containing protein</fullName>
    </recommendedName>
</protein>
<proteinExistence type="predicted"/>
<accession>A0A9W9VHS4</accession>
<feature type="transmembrane region" description="Helical" evidence="6">
    <location>
        <begin position="80"/>
        <end position="103"/>
    </location>
</feature>
<dbReference type="PANTHER" id="PTHR43341">
    <property type="entry name" value="AMINO ACID PERMEASE"/>
    <property type="match status" value="1"/>
</dbReference>
<keyword evidence="3 6" id="KW-0812">Transmembrane</keyword>
<dbReference type="GO" id="GO:0015171">
    <property type="term" value="F:amino acid transmembrane transporter activity"/>
    <property type="evidence" value="ECO:0007669"/>
    <property type="project" value="TreeGrafter"/>
</dbReference>
<dbReference type="AlphaFoldDB" id="A0A9W9VHS4"/>
<dbReference type="Gene3D" id="1.20.1740.10">
    <property type="entry name" value="Amino acid/polyamine transporter I"/>
    <property type="match status" value="1"/>
</dbReference>
<reference evidence="8" key="1">
    <citation type="submission" date="2022-11" db="EMBL/GenBank/DDBJ databases">
        <authorList>
            <person name="Petersen C."/>
        </authorList>
    </citation>
    <scope>NUCLEOTIDE SEQUENCE</scope>
    <source>
        <strain evidence="8">IBT 29864</strain>
    </source>
</reference>
<feature type="transmembrane region" description="Helical" evidence="6">
    <location>
        <begin position="131"/>
        <end position="153"/>
    </location>
</feature>
<dbReference type="PIRSF" id="PIRSF006060">
    <property type="entry name" value="AA_transporter"/>
    <property type="match status" value="1"/>
</dbReference>
<gene>
    <name evidence="8" type="ORF">N7496_002329</name>
</gene>
<feature type="transmembrane region" description="Helical" evidence="6">
    <location>
        <begin position="53"/>
        <end position="74"/>
    </location>
</feature>
<sequence>MATIHDKGPGYSKEDDGPHLDIVASQDHEVGSVITSSHEYSLHRRLGNRQLQIIAIGGAIGTANFVSIGTALAAGGPGSLFLAFLFYAGIMGLVNNCAAEMVVHMPISGGFVRLAGHWVDDAWGFMAGWNFFFYEGFLIPFEITALNVVLSFWTDKIPAVAVCLVCIFLYGLLNIFAVRFYGEVEFWLSGGKILLLFLLFGFTFVTMVGGNPQHDSYGFRFWNNPGAFAETRSTGSLGRFEGFLKCIWTAAFTIVGPELVSMTAAEAKHPRIYIKNAYKSVYWRFFIFFVGSALCAGIVVAYNDPTLVGIINGDLGGSGTASASPYVIAMQNMKISILPHIVSALLCTSIFSAGNNLVFCGTRTLYGLALQGRAPKMLAKCTKSGVPVFAFGVTMLFPFLSLLSLSNGSSQALQWLINIITGGGIIDFVVICVTYTSFYRAHKAQGISRDYLPYKGWFQPYSGYIALILETMIVLVYGYTSFSPWNTANFFTYYSMLIIDIVLFLFWKFYKKTTWLKPRDVDLVWQSDLLSAYESTVDEPVTTFWGEMLDLVRFWKWIPNRNEKDV</sequence>
<dbReference type="InterPro" id="IPR050524">
    <property type="entry name" value="APC_YAT"/>
</dbReference>
<feature type="transmembrane region" description="Helical" evidence="6">
    <location>
        <begin position="193"/>
        <end position="210"/>
    </location>
</feature>
<dbReference type="InterPro" id="IPR004841">
    <property type="entry name" value="AA-permease/SLC12A_dom"/>
</dbReference>
<dbReference type="EMBL" id="JAPZBS010000002">
    <property type="protein sequence ID" value="KAJ5379901.1"/>
    <property type="molecule type" value="Genomic_DNA"/>
</dbReference>
<evidence type="ECO:0000256" key="2">
    <source>
        <dbReference type="ARBA" id="ARBA00022448"/>
    </source>
</evidence>
<dbReference type="OrthoDB" id="10062876at2759"/>
<keyword evidence="2" id="KW-0813">Transport</keyword>
<dbReference type="GO" id="GO:0016020">
    <property type="term" value="C:membrane"/>
    <property type="evidence" value="ECO:0007669"/>
    <property type="project" value="UniProtKB-SubCell"/>
</dbReference>
<dbReference type="FunFam" id="1.20.1740.10:FF:000001">
    <property type="entry name" value="Amino acid permease"/>
    <property type="match status" value="1"/>
</dbReference>
<evidence type="ECO:0000256" key="4">
    <source>
        <dbReference type="ARBA" id="ARBA00022989"/>
    </source>
</evidence>
<comment type="subcellular location">
    <subcellularLocation>
        <location evidence="1">Membrane</location>
        <topology evidence="1">Multi-pass membrane protein</topology>
    </subcellularLocation>
</comment>
<feature type="transmembrane region" description="Helical" evidence="6">
    <location>
        <begin position="159"/>
        <end position="181"/>
    </location>
</feature>
<feature type="transmembrane region" description="Helical" evidence="6">
    <location>
        <begin position="281"/>
        <end position="302"/>
    </location>
</feature>
<dbReference type="Proteomes" id="UP001147782">
    <property type="component" value="Unassembled WGS sequence"/>
</dbReference>
<evidence type="ECO:0000259" key="7">
    <source>
        <dbReference type="Pfam" id="PF00324"/>
    </source>
</evidence>
<reference evidence="8" key="2">
    <citation type="journal article" date="2023" name="IMA Fungus">
        <title>Comparative genomic study of the Penicillium genus elucidates a diverse pangenome and 15 lateral gene transfer events.</title>
        <authorList>
            <person name="Petersen C."/>
            <person name="Sorensen T."/>
            <person name="Nielsen M.R."/>
            <person name="Sondergaard T.E."/>
            <person name="Sorensen J.L."/>
            <person name="Fitzpatrick D.A."/>
            <person name="Frisvad J.C."/>
            <person name="Nielsen K.L."/>
        </authorList>
    </citation>
    <scope>NUCLEOTIDE SEQUENCE</scope>
    <source>
        <strain evidence="8">IBT 29864</strain>
    </source>
</reference>
<feature type="transmembrane region" description="Helical" evidence="6">
    <location>
        <begin position="386"/>
        <end position="403"/>
    </location>
</feature>
<feature type="transmembrane region" description="Helical" evidence="6">
    <location>
        <begin position="415"/>
        <end position="440"/>
    </location>
</feature>